<keyword evidence="6" id="KW-1185">Reference proteome</keyword>
<gene>
    <name evidence="5" type="ORF">BINO364_LOCUS2388</name>
</gene>
<protein>
    <recommendedName>
        <fullName evidence="7">Mitochondrial ribosomal protein S36</fullName>
    </recommendedName>
</protein>
<keyword evidence="2" id="KW-0496">Mitochondrion</keyword>
<evidence type="ECO:0000313" key="5">
    <source>
        <dbReference type="EMBL" id="CAH0715462.1"/>
    </source>
</evidence>
<sequence>MVRVTAILSRVPVIKFRKGVGSANAPAAHSSPASPGSAAQAPVRAQPAAAMSSATISDIDLPLRYRRRPISQEEIDYINGGGVV</sequence>
<dbReference type="EMBL" id="OV170230">
    <property type="protein sequence ID" value="CAH0715462.1"/>
    <property type="molecule type" value="Genomic_DNA"/>
</dbReference>
<dbReference type="OrthoDB" id="2116030at2759"/>
<dbReference type="AlphaFoldDB" id="A0A8J9U819"/>
<dbReference type="GO" id="GO:0006103">
    <property type="term" value="P:2-oxoglutarate metabolic process"/>
    <property type="evidence" value="ECO:0007669"/>
    <property type="project" value="InterPro"/>
</dbReference>
<evidence type="ECO:0000256" key="3">
    <source>
        <dbReference type="ARBA" id="ARBA00043970"/>
    </source>
</evidence>
<proteinExistence type="inferred from homology"/>
<comment type="similarity">
    <text evidence="3">Belongs to the alpha-ketoglutarate dehydrogenase component 4 family.</text>
</comment>
<feature type="non-terminal residue" evidence="5">
    <location>
        <position position="84"/>
    </location>
</feature>
<evidence type="ECO:0000256" key="2">
    <source>
        <dbReference type="ARBA" id="ARBA00023128"/>
    </source>
</evidence>
<dbReference type="InterPro" id="IPR020373">
    <property type="entry name" value="Kgd4/YMR-31"/>
</dbReference>
<dbReference type="Pfam" id="PF10937">
    <property type="entry name" value="Kgd4-YMR31"/>
    <property type="match status" value="1"/>
</dbReference>
<accession>A0A8J9U819</accession>
<name>A0A8J9U819_9NEOP</name>
<evidence type="ECO:0000256" key="1">
    <source>
        <dbReference type="ARBA" id="ARBA00004173"/>
    </source>
</evidence>
<organism evidence="5 6">
    <name type="scientific">Brenthis ino</name>
    <name type="common">lesser marbled fritillary</name>
    <dbReference type="NCBI Taxonomy" id="405034"/>
    <lineage>
        <taxon>Eukaryota</taxon>
        <taxon>Metazoa</taxon>
        <taxon>Ecdysozoa</taxon>
        <taxon>Arthropoda</taxon>
        <taxon>Hexapoda</taxon>
        <taxon>Insecta</taxon>
        <taxon>Pterygota</taxon>
        <taxon>Neoptera</taxon>
        <taxon>Endopterygota</taxon>
        <taxon>Lepidoptera</taxon>
        <taxon>Glossata</taxon>
        <taxon>Ditrysia</taxon>
        <taxon>Papilionoidea</taxon>
        <taxon>Nymphalidae</taxon>
        <taxon>Heliconiinae</taxon>
        <taxon>Argynnini</taxon>
        <taxon>Brenthis</taxon>
    </lineage>
</organism>
<evidence type="ECO:0008006" key="7">
    <source>
        <dbReference type="Google" id="ProtNLM"/>
    </source>
</evidence>
<reference evidence="5" key="1">
    <citation type="submission" date="2021-12" db="EMBL/GenBank/DDBJ databases">
        <authorList>
            <person name="Martin H S."/>
        </authorList>
    </citation>
    <scope>NUCLEOTIDE SEQUENCE</scope>
</reference>
<dbReference type="Proteomes" id="UP000838878">
    <property type="component" value="Chromosome 10"/>
</dbReference>
<comment type="subcellular location">
    <subcellularLocation>
        <location evidence="1">Mitochondrion</location>
    </subcellularLocation>
</comment>
<evidence type="ECO:0000313" key="6">
    <source>
        <dbReference type="Proteomes" id="UP000838878"/>
    </source>
</evidence>
<dbReference type="GO" id="GO:0005739">
    <property type="term" value="C:mitochondrion"/>
    <property type="evidence" value="ECO:0007669"/>
    <property type="project" value="UniProtKB-SubCell"/>
</dbReference>
<evidence type="ECO:0000256" key="4">
    <source>
        <dbReference type="SAM" id="MobiDB-lite"/>
    </source>
</evidence>
<feature type="compositionally biased region" description="Low complexity" evidence="4">
    <location>
        <begin position="23"/>
        <end position="50"/>
    </location>
</feature>
<feature type="region of interest" description="Disordered" evidence="4">
    <location>
        <begin position="23"/>
        <end position="52"/>
    </location>
</feature>